<keyword evidence="3" id="KW-1185">Reference proteome</keyword>
<evidence type="ECO:0000313" key="3">
    <source>
        <dbReference type="Proteomes" id="UP000676169"/>
    </source>
</evidence>
<proteinExistence type="predicted"/>
<evidence type="ECO:0000313" key="2">
    <source>
        <dbReference type="EMBL" id="QUE52050.1"/>
    </source>
</evidence>
<name>A0A975J112_9BACT</name>
<protein>
    <submittedName>
        <fullName evidence="2">Uncharacterized protein</fullName>
    </submittedName>
</protein>
<feature type="region of interest" description="Disordered" evidence="1">
    <location>
        <begin position="87"/>
        <end position="113"/>
    </location>
</feature>
<dbReference type="EMBL" id="CP073100">
    <property type="protein sequence ID" value="QUE52050.1"/>
    <property type="molecule type" value="Genomic_DNA"/>
</dbReference>
<dbReference type="RefSeq" id="WP_211632540.1">
    <property type="nucleotide sequence ID" value="NZ_CP073100.1"/>
</dbReference>
<dbReference type="Proteomes" id="UP000676169">
    <property type="component" value="Chromosome"/>
</dbReference>
<dbReference type="AlphaFoldDB" id="A0A975J112"/>
<reference evidence="2" key="1">
    <citation type="submission" date="2021-04" db="EMBL/GenBank/DDBJ databases">
        <title>Luteolibacter sp. 32A isolated from the skin of an Anderson's salamander (Ambystoma andersonii).</title>
        <authorList>
            <person name="Spergser J."/>
            <person name="Busse H.-J."/>
        </authorList>
    </citation>
    <scope>NUCLEOTIDE SEQUENCE</scope>
    <source>
        <strain evidence="2">32A</strain>
    </source>
</reference>
<sequence>MAHQRGNDPWYHYKVFTHLWQPPAMEEARLIVISRTEMTQPELRDLLVRSGRAVAGGVWTESVEPGSLTATGELETPEDYILIGELSASTPGNMPARPTDRDPTVDYPFQQRA</sequence>
<accession>A0A975J112</accession>
<dbReference type="KEGG" id="lamb:KBB96_03970"/>
<organism evidence="2 3">
    <name type="scientific">Luteolibacter ambystomatis</name>
    <dbReference type="NCBI Taxonomy" id="2824561"/>
    <lineage>
        <taxon>Bacteria</taxon>
        <taxon>Pseudomonadati</taxon>
        <taxon>Verrucomicrobiota</taxon>
        <taxon>Verrucomicrobiia</taxon>
        <taxon>Verrucomicrobiales</taxon>
        <taxon>Verrucomicrobiaceae</taxon>
        <taxon>Luteolibacter</taxon>
    </lineage>
</organism>
<evidence type="ECO:0000256" key="1">
    <source>
        <dbReference type="SAM" id="MobiDB-lite"/>
    </source>
</evidence>
<gene>
    <name evidence="2" type="ORF">KBB96_03970</name>
</gene>